<dbReference type="Proteomes" id="UP000215441">
    <property type="component" value="Unassembled WGS sequence"/>
</dbReference>
<dbReference type="AlphaFoldDB" id="A0A235EJP6"/>
<keyword evidence="1" id="KW-1133">Transmembrane helix</keyword>
<feature type="transmembrane region" description="Helical" evidence="1">
    <location>
        <begin position="351"/>
        <end position="369"/>
    </location>
</feature>
<dbReference type="PANTHER" id="PTHR36927:SF1">
    <property type="entry name" value="MDO-LIKE PROTEIN"/>
    <property type="match status" value="1"/>
</dbReference>
<feature type="domain" description="Acyltransferase 3" evidence="2">
    <location>
        <begin position="18"/>
        <end position="396"/>
    </location>
</feature>
<evidence type="ECO:0000259" key="2">
    <source>
        <dbReference type="Pfam" id="PF01757"/>
    </source>
</evidence>
<dbReference type="EMBL" id="NOIG01000010">
    <property type="protein sequence ID" value="OYD49210.1"/>
    <property type="molecule type" value="Genomic_DNA"/>
</dbReference>
<feature type="transmembrane region" description="Helical" evidence="1">
    <location>
        <begin position="105"/>
        <end position="124"/>
    </location>
</feature>
<dbReference type="GO" id="GO:0016747">
    <property type="term" value="F:acyltransferase activity, transferring groups other than amino-acyl groups"/>
    <property type="evidence" value="ECO:0007669"/>
    <property type="project" value="InterPro"/>
</dbReference>
<keyword evidence="3" id="KW-0012">Acyltransferase</keyword>
<feature type="transmembrane region" description="Helical" evidence="1">
    <location>
        <begin position="259"/>
        <end position="281"/>
    </location>
</feature>
<keyword evidence="4" id="KW-1185">Reference proteome</keyword>
<feature type="transmembrane region" description="Helical" evidence="1">
    <location>
        <begin position="231"/>
        <end position="247"/>
    </location>
</feature>
<dbReference type="RefSeq" id="WP_094290626.1">
    <property type="nucleotide sequence ID" value="NZ_NOIG01000010.1"/>
</dbReference>
<evidence type="ECO:0000256" key="1">
    <source>
        <dbReference type="SAM" id="Phobius"/>
    </source>
</evidence>
<reference evidence="3 4" key="1">
    <citation type="submission" date="2017-07" db="EMBL/GenBank/DDBJ databases">
        <title>Acidovorax KNDSW TSA 6 genome sequence and assembly.</title>
        <authorList>
            <person name="Mayilraj S."/>
        </authorList>
    </citation>
    <scope>NUCLEOTIDE SEQUENCE [LARGE SCALE GENOMIC DNA]</scope>
    <source>
        <strain evidence="3 4">KNDSW-TSA6</strain>
    </source>
</reference>
<dbReference type="InterPro" id="IPR050623">
    <property type="entry name" value="Glucan_succinyl_AcylTrfase"/>
</dbReference>
<keyword evidence="1" id="KW-0812">Transmembrane</keyword>
<organism evidence="3 4">
    <name type="scientific">Acidovorax kalamii</name>
    <dbReference type="NCBI Taxonomy" id="2004485"/>
    <lineage>
        <taxon>Bacteria</taxon>
        <taxon>Pseudomonadati</taxon>
        <taxon>Pseudomonadota</taxon>
        <taxon>Betaproteobacteria</taxon>
        <taxon>Burkholderiales</taxon>
        <taxon>Comamonadaceae</taxon>
        <taxon>Acidovorax</taxon>
    </lineage>
</organism>
<dbReference type="InterPro" id="IPR002656">
    <property type="entry name" value="Acyl_transf_3_dom"/>
</dbReference>
<keyword evidence="3" id="KW-0808">Transferase</keyword>
<name>A0A235EJP6_9BURK</name>
<dbReference type="OrthoDB" id="5504996at2"/>
<sequence>MNGSTLSPGTAAPGLRLHALDNLRAAMMWLGIVLHVAVIYMSRPSPLPWHDDQATPVADLLVAVIHAFRMPVFFILAGFFVSLLVHRRGLAGMVRHRLRRLGLPFAVFWPPLFVLSALLGLAFLHRMAQGTWGLDRNLMPQNTTMTTGPNTMHLWFLWMLLWLAMLTPVLWSAVRALPAGLQHALGRIVAWLGGTPLGIVVLTLPLAWIGADYDHGIVTPNGSFLPPLAEWLHNGLFYGFGLCLYAQQKTLMARYERHWPMLASLGLACFLITAVLLEVLAQPEASAFVLVLVSGAFTDLLATPVSATRHLQFWMALAYNGASWLWSLALVGFFLRHVAQARAWLAYLADSSYWVYLVHLPMTIGWGALLHGLPIPVLAKMLINVLATTALCLATYHLGVRFTAVSQLLNGRRHTRPPSGKTAHAT</sequence>
<feature type="transmembrane region" description="Helical" evidence="1">
    <location>
        <begin position="61"/>
        <end position="85"/>
    </location>
</feature>
<dbReference type="Pfam" id="PF01757">
    <property type="entry name" value="Acyl_transf_3"/>
    <property type="match status" value="1"/>
</dbReference>
<proteinExistence type="predicted"/>
<feature type="transmembrane region" description="Helical" evidence="1">
    <location>
        <begin position="381"/>
        <end position="399"/>
    </location>
</feature>
<feature type="transmembrane region" description="Helical" evidence="1">
    <location>
        <begin position="189"/>
        <end position="211"/>
    </location>
</feature>
<protein>
    <submittedName>
        <fullName evidence="3">Acyltransferase</fullName>
    </submittedName>
</protein>
<comment type="caution">
    <text evidence="3">The sequence shown here is derived from an EMBL/GenBank/DDBJ whole genome shotgun (WGS) entry which is preliminary data.</text>
</comment>
<feature type="transmembrane region" description="Helical" evidence="1">
    <location>
        <begin position="287"/>
        <end position="305"/>
    </location>
</feature>
<feature type="transmembrane region" description="Helical" evidence="1">
    <location>
        <begin position="317"/>
        <end position="339"/>
    </location>
</feature>
<evidence type="ECO:0000313" key="3">
    <source>
        <dbReference type="EMBL" id="OYD49210.1"/>
    </source>
</evidence>
<accession>A0A235EJP6</accession>
<dbReference type="PANTHER" id="PTHR36927">
    <property type="entry name" value="BLR4337 PROTEIN"/>
    <property type="match status" value="1"/>
</dbReference>
<gene>
    <name evidence="3" type="ORF">CBY09_16260</name>
</gene>
<feature type="transmembrane region" description="Helical" evidence="1">
    <location>
        <begin position="23"/>
        <end position="41"/>
    </location>
</feature>
<feature type="transmembrane region" description="Helical" evidence="1">
    <location>
        <begin position="155"/>
        <end position="177"/>
    </location>
</feature>
<keyword evidence="1" id="KW-0472">Membrane</keyword>
<evidence type="ECO:0000313" key="4">
    <source>
        <dbReference type="Proteomes" id="UP000215441"/>
    </source>
</evidence>